<organism evidence="3 4">
    <name type="scientific">Rhizocola hellebori</name>
    <dbReference type="NCBI Taxonomy" id="1392758"/>
    <lineage>
        <taxon>Bacteria</taxon>
        <taxon>Bacillati</taxon>
        <taxon>Actinomycetota</taxon>
        <taxon>Actinomycetes</taxon>
        <taxon>Micromonosporales</taxon>
        <taxon>Micromonosporaceae</taxon>
        <taxon>Rhizocola</taxon>
    </lineage>
</organism>
<evidence type="ECO:0000256" key="1">
    <source>
        <dbReference type="SAM" id="MobiDB-lite"/>
    </source>
</evidence>
<name>A0A8J3QGH7_9ACTN</name>
<feature type="signal peptide" evidence="2">
    <location>
        <begin position="1"/>
        <end position="19"/>
    </location>
</feature>
<evidence type="ECO:0000313" key="4">
    <source>
        <dbReference type="Proteomes" id="UP000612899"/>
    </source>
</evidence>
<feature type="chain" id="PRO_5038777250" description="Lipoprotein" evidence="2">
    <location>
        <begin position="20"/>
        <end position="252"/>
    </location>
</feature>
<sequence length="252" mass="25670">MRLSVIVPLVGALILSTLAGCGEDAKDSATPVTDTSSASASAHPNDPSQPRTRLAAWAAAAKDQRLTAFYVLKSQGHADRTVSIIRAADGSWRVDIPGGAHGGAVDIALVFTGNALHQCVLPAGGCVRVQGKLPADSDPKIQHLITDWLDIFTDRQQALAVSVAHPLQGAAGECYAIESSAVSLKLPVDVGIYCYERDGTLTAAKMSFGTILLAGKPGAAPPALALPGPVVTGALLTLAAPPSPTATASPKG</sequence>
<feature type="compositionally biased region" description="Polar residues" evidence="1">
    <location>
        <begin position="30"/>
        <end position="51"/>
    </location>
</feature>
<accession>A0A8J3QGH7</accession>
<gene>
    <name evidence="3" type="ORF">Rhe02_70750</name>
</gene>
<dbReference type="Proteomes" id="UP000612899">
    <property type="component" value="Unassembled WGS sequence"/>
</dbReference>
<evidence type="ECO:0000313" key="3">
    <source>
        <dbReference type="EMBL" id="GIH09008.1"/>
    </source>
</evidence>
<evidence type="ECO:0000256" key="2">
    <source>
        <dbReference type="SAM" id="SignalP"/>
    </source>
</evidence>
<feature type="region of interest" description="Disordered" evidence="1">
    <location>
        <begin position="26"/>
        <end position="51"/>
    </location>
</feature>
<reference evidence="3" key="1">
    <citation type="submission" date="2021-01" db="EMBL/GenBank/DDBJ databases">
        <title>Whole genome shotgun sequence of Rhizocola hellebori NBRC 109834.</title>
        <authorList>
            <person name="Komaki H."/>
            <person name="Tamura T."/>
        </authorList>
    </citation>
    <scope>NUCLEOTIDE SEQUENCE</scope>
    <source>
        <strain evidence="3">NBRC 109834</strain>
    </source>
</reference>
<keyword evidence="2" id="KW-0732">Signal</keyword>
<dbReference type="AlphaFoldDB" id="A0A8J3QGH7"/>
<proteinExistence type="predicted"/>
<keyword evidence="4" id="KW-1185">Reference proteome</keyword>
<evidence type="ECO:0008006" key="5">
    <source>
        <dbReference type="Google" id="ProtNLM"/>
    </source>
</evidence>
<protein>
    <recommendedName>
        <fullName evidence="5">Lipoprotein</fullName>
    </recommendedName>
</protein>
<dbReference type="RefSeq" id="WP_203912742.1">
    <property type="nucleotide sequence ID" value="NZ_BONY01000059.1"/>
</dbReference>
<dbReference type="PROSITE" id="PS51257">
    <property type="entry name" value="PROKAR_LIPOPROTEIN"/>
    <property type="match status" value="1"/>
</dbReference>
<dbReference type="EMBL" id="BONY01000059">
    <property type="protein sequence ID" value="GIH09008.1"/>
    <property type="molecule type" value="Genomic_DNA"/>
</dbReference>
<comment type="caution">
    <text evidence="3">The sequence shown here is derived from an EMBL/GenBank/DDBJ whole genome shotgun (WGS) entry which is preliminary data.</text>
</comment>